<dbReference type="OrthoDB" id="8547832at2"/>
<feature type="domain" description="UspA" evidence="3">
    <location>
        <begin position="2"/>
        <end position="141"/>
    </location>
</feature>
<proteinExistence type="inferred from homology"/>
<comment type="subcellular location">
    <subcellularLocation>
        <location evidence="2">Cytoplasm</location>
    </subcellularLocation>
</comment>
<dbReference type="GO" id="GO:0005737">
    <property type="term" value="C:cytoplasm"/>
    <property type="evidence" value="ECO:0007669"/>
    <property type="project" value="UniProtKB-SubCell"/>
</dbReference>
<evidence type="ECO:0000313" key="5">
    <source>
        <dbReference type="Proteomes" id="UP000192708"/>
    </source>
</evidence>
<dbReference type="Gene3D" id="3.40.50.620">
    <property type="entry name" value="HUPs"/>
    <property type="match status" value="1"/>
</dbReference>
<dbReference type="EMBL" id="FWXJ01000020">
    <property type="protein sequence ID" value="SMC81365.1"/>
    <property type="molecule type" value="Genomic_DNA"/>
</dbReference>
<gene>
    <name evidence="4" type="ORF">SAMN06296008_12016</name>
</gene>
<evidence type="ECO:0000313" key="4">
    <source>
        <dbReference type="EMBL" id="SMC81365.1"/>
    </source>
</evidence>
<dbReference type="RefSeq" id="WP_084285909.1">
    <property type="nucleotide sequence ID" value="NZ_FWXJ01000020.1"/>
</dbReference>
<dbReference type="Pfam" id="PF00582">
    <property type="entry name" value="Usp"/>
    <property type="match status" value="1"/>
</dbReference>
<dbReference type="PRINTS" id="PR01438">
    <property type="entry name" value="UNVRSLSTRESS"/>
</dbReference>
<dbReference type="AlphaFoldDB" id="A0A1W2C7X2"/>
<evidence type="ECO:0000256" key="1">
    <source>
        <dbReference type="ARBA" id="ARBA00008791"/>
    </source>
</evidence>
<accession>A0A1W2C7X2</accession>
<dbReference type="PANTHER" id="PTHR46268">
    <property type="entry name" value="STRESS RESPONSE PROTEIN NHAX"/>
    <property type="match status" value="1"/>
</dbReference>
<dbReference type="InterPro" id="IPR014729">
    <property type="entry name" value="Rossmann-like_a/b/a_fold"/>
</dbReference>
<dbReference type="PIRSF" id="PIRSF006276">
    <property type="entry name" value="UspA"/>
    <property type="match status" value="1"/>
</dbReference>
<reference evidence="4 5" key="1">
    <citation type="submission" date="2017-04" db="EMBL/GenBank/DDBJ databases">
        <authorList>
            <person name="Afonso C.L."/>
            <person name="Miller P.J."/>
            <person name="Scott M.A."/>
            <person name="Spackman E."/>
            <person name="Goraichik I."/>
            <person name="Dimitrov K.M."/>
            <person name="Suarez D.L."/>
            <person name="Swayne D.E."/>
        </authorList>
    </citation>
    <scope>NUCLEOTIDE SEQUENCE [LARGE SCALE GENOMIC DNA]</scope>
    <source>
        <strain evidence="4 5">VK13</strain>
    </source>
</reference>
<name>A0A1W2C7X2_9BURK</name>
<keyword evidence="2" id="KW-0963">Cytoplasm</keyword>
<dbReference type="CDD" id="cd00293">
    <property type="entry name" value="USP-like"/>
    <property type="match status" value="1"/>
</dbReference>
<dbReference type="PANTHER" id="PTHR46268:SF6">
    <property type="entry name" value="UNIVERSAL STRESS PROTEIN UP12"/>
    <property type="match status" value="1"/>
</dbReference>
<dbReference type="Proteomes" id="UP000192708">
    <property type="component" value="Unassembled WGS sequence"/>
</dbReference>
<organism evidence="4 5">
    <name type="scientific">Polynucleobacter kasalickyi</name>
    <dbReference type="NCBI Taxonomy" id="1938817"/>
    <lineage>
        <taxon>Bacteria</taxon>
        <taxon>Pseudomonadati</taxon>
        <taxon>Pseudomonadota</taxon>
        <taxon>Betaproteobacteria</taxon>
        <taxon>Burkholderiales</taxon>
        <taxon>Burkholderiaceae</taxon>
        <taxon>Polynucleobacter</taxon>
    </lineage>
</organism>
<evidence type="ECO:0000259" key="3">
    <source>
        <dbReference type="Pfam" id="PF00582"/>
    </source>
</evidence>
<protein>
    <recommendedName>
        <fullName evidence="2">Universal stress protein</fullName>
    </recommendedName>
</protein>
<dbReference type="InterPro" id="IPR006016">
    <property type="entry name" value="UspA"/>
</dbReference>
<dbReference type="SUPFAM" id="SSF52402">
    <property type="entry name" value="Adenine nucleotide alpha hydrolases-like"/>
    <property type="match status" value="1"/>
</dbReference>
<dbReference type="STRING" id="1938817.SAMN06296008_12016"/>
<sequence>MKILVPVDGSQNSLKALKYAINLAKGLTAKSSIVVINVHDDSSFNYINQFVTYEDIKNFLIENSQKEMKPAQKLLAKSDITHSFIIEIGNISETILSIADKEKVGLIVIGSKGRSELSDILLGSVAHRITHKAKQPVLVVK</sequence>
<keyword evidence="5" id="KW-1185">Reference proteome</keyword>
<comment type="similarity">
    <text evidence="1 2">Belongs to the universal stress protein A family.</text>
</comment>
<evidence type="ECO:0000256" key="2">
    <source>
        <dbReference type="PIRNR" id="PIRNR006276"/>
    </source>
</evidence>
<dbReference type="InterPro" id="IPR006015">
    <property type="entry name" value="Universal_stress_UspA"/>
</dbReference>